<organism evidence="1 2">
    <name type="scientific">Conservatibacter flavescens</name>
    <dbReference type="NCBI Taxonomy" id="28161"/>
    <lineage>
        <taxon>Bacteria</taxon>
        <taxon>Pseudomonadati</taxon>
        <taxon>Pseudomonadota</taxon>
        <taxon>Gammaproteobacteria</taxon>
        <taxon>Pasteurellales</taxon>
        <taxon>Pasteurellaceae</taxon>
        <taxon>Conservatibacter</taxon>
    </lineage>
</organism>
<gene>
    <name evidence="1" type="ORF">CVP05_07355</name>
</gene>
<dbReference type="Proteomes" id="UP000229329">
    <property type="component" value="Unassembled WGS sequence"/>
</dbReference>
<reference evidence="1 2" key="1">
    <citation type="submission" date="2017-11" db="EMBL/GenBank/DDBJ databases">
        <title>Reclassification of Bisgaard taxon 7 as Conservatibacter flavescens gen. nov., sp. nov.</title>
        <authorList>
            <person name="Christensen H."/>
        </authorList>
    </citation>
    <scope>NUCLEOTIDE SEQUENCE [LARGE SCALE GENOMIC DNA]</scope>
    <source>
        <strain evidence="1 2">7_4</strain>
    </source>
</reference>
<name>A0A2M8S1U4_9PAST</name>
<dbReference type="EMBL" id="PHHA01000018">
    <property type="protein sequence ID" value="PJG85066.1"/>
    <property type="molecule type" value="Genomic_DNA"/>
</dbReference>
<dbReference type="RefSeq" id="WP_100288924.1">
    <property type="nucleotide sequence ID" value="NZ_PHHA01000018.1"/>
</dbReference>
<proteinExistence type="predicted"/>
<accession>A0A2M8S1U4</accession>
<evidence type="ECO:0000313" key="1">
    <source>
        <dbReference type="EMBL" id="PJG85066.1"/>
    </source>
</evidence>
<dbReference type="AlphaFoldDB" id="A0A2M8S1U4"/>
<keyword evidence="2" id="KW-1185">Reference proteome</keyword>
<comment type="caution">
    <text evidence="1">The sequence shown here is derived from an EMBL/GenBank/DDBJ whole genome shotgun (WGS) entry which is preliminary data.</text>
</comment>
<sequence>MKNQLTEEKELLIMKGDALRMKLLAQSQHTRRNVSQPFAGIKNLGLSFSNPLIRALLFALLKRKLLTVKGLSYSALGLTALYLLGNRQK</sequence>
<evidence type="ECO:0000313" key="2">
    <source>
        <dbReference type="Proteomes" id="UP000229329"/>
    </source>
</evidence>
<dbReference type="OrthoDB" id="5690540at2"/>
<protein>
    <submittedName>
        <fullName evidence="1">Uncharacterized protein</fullName>
    </submittedName>
</protein>